<gene>
    <name evidence="1" type="ORF">WL73_19990</name>
</gene>
<accession>A0A107FRB6</accession>
<dbReference type="RefSeq" id="WP_060326115.1">
    <property type="nucleotide sequence ID" value="NZ_LPIU01000033.1"/>
</dbReference>
<name>A0A107FRB6_9BURK</name>
<dbReference type="AlphaFoldDB" id="A0A107FRB6"/>
<organism evidence="1 2">
    <name type="scientific">Burkholderia ubonensis</name>
    <dbReference type="NCBI Taxonomy" id="101571"/>
    <lineage>
        <taxon>Bacteria</taxon>
        <taxon>Pseudomonadati</taxon>
        <taxon>Pseudomonadota</taxon>
        <taxon>Betaproteobacteria</taxon>
        <taxon>Burkholderiales</taxon>
        <taxon>Burkholderiaceae</taxon>
        <taxon>Burkholderia</taxon>
        <taxon>Burkholderia cepacia complex</taxon>
    </lineage>
</organism>
<proteinExistence type="predicted"/>
<evidence type="ECO:0000313" key="2">
    <source>
        <dbReference type="Proteomes" id="UP000062998"/>
    </source>
</evidence>
<comment type="caution">
    <text evidence="1">The sequence shown here is derived from an EMBL/GenBank/DDBJ whole genome shotgun (WGS) entry which is preliminary data.</text>
</comment>
<dbReference type="Proteomes" id="UP000062998">
    <property type="component" value="Unassembled WGS sequence"/>
</dbReference>
<protein>
    <submittedName>
        <fullName evidence="1">Uncharacterized protein</fullName>
    </submittedName>
</protein>
<evidence type="ECO:0000313" key="1">
    <source>
        <dbReference type="EMBL" id="KWD98247.1"/>
    </source>
</evidence>
<sequence length="61" mass="6484">MQSILATNGITLEQFAALLDTPAFVATLRDSRQQMKEHGAAAVPAATIPGSLPLLSLQFIF</sequence>
<dbReference type="EMBL" id="LPIX01000076">
    <property type="protein sequence ID" value="KWD98247.1"/>
    <property type="molecule type" value="Genomic_DNA"/>
</dbReference>
<reference evidence="1 2" key="1">
    <citation type="submission" date="2015-11" db="EMBL/GenBank/DDBJ databases">
        <title>Expanding the genomic diversity of Burkholderia species for the development of highly accurate diagnostics.</title>
        <authorList>
            <person name="Sahl J."/>
            <person name="Keim P."/>
            <person name="Wagner D."/>
        </authorList>
    </citation>
    <scope>NUCLEOTIDE SEQUENCE [LARGE SCALE GENOMIC DNA]</scope>
    <source>
        <strain evidence="1 2">MSMB2167WGS</strain>
    </source>
</reference>